<sequence length="143" mass="16651">MPSTNYLVAFASSVRVVTRPVLFDHVLCHRRIHSAASYLLSLSLSLSLFPRVSLGIHLPSFFFFFSSSLCEDEKETGLRTWNRSRLSRPHLYACVIMYGRTRVPRRMTAFQIKKDKDRRKSIIYTIPWPGIKHCKTLSRNCQE</sequence>
<evidence type="ECO:0000313" key="1">
    <source>
        <dbReference type="EMBL" id="KAF2706431.1"/>
    </source>
</evidence>
<keyword evidence="2" id="KW-1185">Reference proteome</keyword>
<accession>A0A6G1K1V2</accession>
<name>A0A6G1K1V2_9PLEO</name>
<dbReference type="Proteomes" id="UP000799428">
    <property type="component" value="Unassembled WGS sequence"/>
</dbReference>
<dbReference type="AlphaFoldDB" id="A0A6G1K1V2"/>
<organism evidence="1 2">
    <name type="scientific">Pleomassaria siparia CBS 279.74</name>
    <dbReference type="NCBI Taxonomy" id="1314801"/>
    <lineage>
        <taxon>Eukaryota</taxon>
        <taxon>Fungi</taxon>
        <taxon>Dikarya</taxon>
        <taxon>Ascomycota</taxon>
        <taxon>Pezizomycotina</taxon>
        <taxon>Dothideomycetes</taxon>
        <taxon>Pleosporomycetidae</taxon>
        <taxon>Pleosporales</taxon>
        <taxon>Pleomassariaceae</taxon>
        <taxon>Pleomassaria</taxon>
    </lineage>
</organism>
<protein>
    <submittedName>
        <fullName evidence="1">Uncharacterized protein</fullName>
    </submittedName>
</protein>
<dbReference type="EMBL" id="MU005776">
    <property type="protein sequence ID" value="KAF2706431.1"/>
    <property type="molecule type" value="Genomic_DNA"/>
</dbReference>
<reference evidence="1" key="1">
    <citation type="journal article" date="2020" name="Stud. Mycol.">
        <title>101 Dothideomycetes genomes: a test case for predicting lifestyles and emergence of pathogens.</title>
        <authorList>
            <person name="Haridas S."/>
            <person name="Albert R."/>
            <person name="Binder M."/>
            <person name="Bloem J."/>
            <person name="Labutti K."/>
            <person name="Salamov A."/>
            <person name="Andreopoulos B."/>
            <person name="Baker S."/>
            <person name="Barry K."/>
            <person name="Bills G."/>
            <person name="Bluhm B."/>
            <person name="Cannon C."/>
            <person name="Castanera R."/>
            <person name="Culley D."/>
            <person name="Daum C."/>
            <person name="Ezra D."/>
            <person name="Gonzalez J."/>
            <person name="Henrissat B."/>
            <person name="Kuo A."/>
            <person name="Liang C."/>
            <person name="Lipzen A."/>
            <person name="Lutzoni F."/>
            <person name="Magnuson J."/>
            <person name="Mondo S."/>
            <person name="Nolan M."/>
            <person name="Ohm R."/>
            <person name="Pangilinan J."/>
            <person name="Park H.-J."/>
            <person name="Ramirez L."/>
            <person name="Alfaro M."/>
            <person name="Sun H."/>
            <person name="Tritt A."/>
            <person name="Yoshinaga Y."/>
            <person name="Zwiers L.-H."/>
            <person name="Turgeon B."/>
            <person name="Goodwin S."/>
            <person name="Spatafora J."/>
            <person name="Crous P."/>
            <person name="Grigoriev I."/>
        </authorList>
    </citation>
    <scope>NUCLEOTIDE SEQUENCE</scope>
    <source>
        <strain evidence="1">CBS 279.74</strain>
    </source>
</reference>
<gene>
    <name evidence="1" type="ORF">K504DRAFT_81108</name>
</gene>
<evidence type="ECO:0000313" key="2">
    <source>
        <dbReference type="Proteomes" id="UP000799428"/>
    </source>
</evidence>
<proteinExistence type="predicted"/>